<reference evidence="1" key="1">
    <citation type="submission" date="2024-06" db="EMBL/GenBank/DDBJ databases">
        <authorList>
            <person name="Fan A."/>
            <person name="Zhang F.Y."/>
            <person name="Zhang L."/>
        </authorList>
    </citation>
    <scope>NUCLEOTIDE SEQUENCE</scope>
    <source>
        <strain evidence="1">Y61</strain>
    </source>
</reference>
<gene>
    <name evidence="1" type="primary">yqfC</name>
    <name evidence="1" type="ORF">ABNN70_12905</name>
</gene>
<dbReference type="Pfam" id="PF07873">
    <property type="entry name" value="YabP"/>
    <property type="match status" value="1"/>
</dbReference>
<dbReference type="NCBIfam" id="TIGR02856">
    <property type="entry name" value="spore_yqfC"/>
    <property type="match status" value="1"/>
</dbReference>
<accession>A0AAU8IE99</accession>
<dbReference type="EMBL" id="CP159510">
    <property type="protein sequence ID" value="XCJ16537.1"/>
    <property type="molecule type" value="Genomic_DNA"/>
</dbReference>
<dbReference type="InterPro" id="IPR022477">
    <property type="entry name" value="Spore_YqfC"/>
</dbReference>
<sequence length="98" mass="11229">MRKWPDKLRKWFTEVSDLPEDVITGLPRITLIGQSSLSIENHHGVIAFSENELVLAMDSRKLHIAGEGFVLEYIAGTEIELKGLVQKIYYQEEQQAMK</sequence>
<proteinExistence type="predicted"/>
<name>A0AAU8IE99_9BACL</name>
<dbReference type="RefSeq" id="WP_129929832.1">
    <property type="nucleotide sequence ID" value="NZ_CP159510.1"/>
</dbReference>
<protein>
    <submittedName>
        <fullName evidence="1">Sporulation protein YqfC</fullName>
    </submittedName>
</protein>
<organism evidence="1">
    <name type="scientific">Sporolactobacillus sp. Y61</name>
    <dbReference type="NCBI Taxonomy" id="3160863"/>
    <lineage>
        <taxon>Bacteria</taxon>
        <taxon>Bacillati</taxon>
        <taxon>Bacillota</taxon>
        <taxon>Bacilli</taxon>
        <taxon>Bacillales</taxon>
        <taxon>Sporolactobacillaceae</taxon>
        <taxon>Sporolactobacillus</taxon>
    </lineage>
</organism>
<dbReference type="InterPro" id="IPR022476">
    <property type="entry name" value="Spore_YabP/YqfC"/>
</dbReference>
<evidence type="ECO:0000313" key="1">
    <source>
        <dbReference type="EMBL" id="XCJ16537.1"/>
    </source>
</evidence>
<dbReference type="AlphaFoldDB" id="A0AAU8IE99"/>